<evidence type="ECO:0000256" key="1">
    <source>
        <dbReference type="SAM" id="Phobius"/>
    </source>
</evidence>
<keyword evidence="1" id="KW-1133">Transmembrane helix</keyword>
<reference evidence="3 4" key="1">
    <citation type="submission" date="2022-12" db="EMBL/GenBank/DDBJ databases">
        <title>Genomic features and morphological characterization of a novel Knufia sp. strain isolated from spacecraft assembly facility.</title>
        <authorList>
            <person name="Teixeira M."/>
            <person name="Chander A.M."/>
            <person name="Stajich J.E."/>
            <person name="Venkateswaran K."/>
        </authorList>
    </citation>
    <scope>NUCLEOTIDE SEQUENCE [LARGE SCALE GENOMIC DNA]</scope>
    <source>
        <strain evidence="3 4">FJI-L2-BK-P2</strain>
    </source>
</reference>
<feature type="transmembrane region" description="Helical" evidence="1">
    <location>
        <begin position="17"/>
        <end position="43"/>
    </location>
</feature>
<organism evidence="3 4">
    <name type="scientific">Knufia fluminis</name>
    <dbReference type="NCBI Taxonomy" id="191047"/>
    <lineage>
        <taxon>Eukaryota</taxon>
        <taxon>Fungi</taxon>
        <taxon>Dikarya</taxon>
        <taxon>Ascomycota</taxon>
        <taxon>Pezizomycotina</taxon>
        <taxon>Eurotiomycetes</taxon>
        <taxon>Chaetothyriomycetidae</taxon>
        <taxon>Chaetothyriales</taxon>
        <taxon>Trichomeriaceae</taxon>
        <taxon>Knufia</taxon>
    </lineage>
</organism>
<feature type="domain" description="MOSC" evidence="2">
    <location>
        <begin position="270"/>
        <end position="419"/>
    </location>
</feature>
<evidence type="ECO:0000313" key="3">
    <source>
        <dbReference type="EMBL" id="KAK5948872.1"/>
    </source>
</evidence>
<evidence type="ECO:0000313" key="4">
    <source>
        <dbReference type="Proteomes" id="UP001316803"/>
    </source>
</evidence>
<accession>A0AAN8I1F2</accession>
<keyword evidence="4" id="KW-1185">Reference proteome</keyword>
<sequence>MAQDVTEIVKTLHKRKLFLGITFEQLLLLLYPLFLIPVVFLWYRDLRRRRFTPEVPAGCVRLGRQSGSNTADEYEKKYDEGTNDHSKWRVKALYVHPIKSCAGVELDEAEVDVEGFTYDRKFAFAEWVVPPGKKEPMWAIRTLRQTGYEKLALVRPEVWIPRKSDAGDKGSLRKVEQEGCLIIRYPNVPSGFLAPLDRLMLKWGLIPKESSFSVPLNPGKDHRYPVETVKVWGDDPQWLNMQEHIPNDFKEWLKIKDPLAIFRADSENYRNLFGNAPREEEVGFQPIVAFPDAYPLHLLNIASVHDVNKHIAEDIERLSLRRFRANIVVEGPSAYDEDDWKRISIGGNQLFSSCHTTRCKLPNVDPDTAERHPKQPDAFLRKHRAIDAGDKLSGCLGMQLVPARSERFKIRVGMGIEVLERGEHHFVK</sequence>
<dbReference type="PROSITE" id="PS51340">
    <property type="entry name" value="MOSC"/>
    <property type="match status" value="1"/>
</dbReference>
<dbReference type="EMBL" id="JAKLMC020000042">
    <property type="protein sequence ID" value="KAK5948872.1"/>
    <property type="molecule type" value="Genomic_DNA"/>
</dbReference>
<dbReference type="InterPro" id="IPR005302">
    <property type="entry name" value="MoCF_Sase_C"/>
</dbReference>
<gene>
    <name evidence="3" type="ORF">OHC33_010123</name>
</gene>
<dbReference type="PANTHER" id="PTHR14237:SF23">
    <property type="entry name" value="MOSC DOMAIN PROTEIN (AFU_ORTHOLOGUE AFUA_7G05900)"/>
    <property type="match status" value="1"/>
</dbReference>
<protein>
    <recommendedName>
        <fullName evidence="2">MOSC domain-containing protein</fullName>
    </recommendedName>
</protein>
<evidence type="ECO:0000259" key="2">
    <source>
        <dbReference type="PROSITE" id="PS51340"/>
    </source>
</evidence>
<dbReference type="Proteomes" id="UP001316803">
    <property type="component" value="Unassembled WGS sequence"/>
</dbReference>
<dbReference type="InterPro" id="IPR005303">
    <property type="entry name" value="MOCOS_middle"/>
</dbReference>
<comment type="caution">
    <text evidence="3">The sequence shown here is derived from an EMBL/GenBank/DDBJ whole genome shotgun (WGS) entry which is preliminary data.</text>
</comment>
<dbReference type="AlphaFoldDB" id="A0AAN8I1F2"/>
<keyword evidence="1" id="KW-0812">Transmembrane</keyword>
<dbReference type="GO" id="GO:0030170">
    <property type="term" value="F:pyridoxal phosphate binding"/>
    <property type="evidence" value="ECO:0007669"/>
    <property type="project" value="InterPro"/>
</dbReference>
<dbReference type="InterPro" id="IPR011037">
    <property type="entry name" value="Pyrv_Knase-like_insert_dom_sf"/>
</dbReference>
<keyword evidence="1" id="KW-0472">Membrane</keyword>
<proteinExistence type="predicted"/>
<dbReference type="GO" id="GO:0030151">
    <property type="term" value="F:molybdenum ion binding"/>
    <property type="evidence" value="ECO:0007669"/>
    <property type="project" value="InterPro"/>
</dbReference>
<dbReference type="PANTHER" id="PTHR14237">
    <property type="entry name" value="MOLYBDOPTERIN COFACTOR SULFURASE MOSC"/>
    <property type="match status" value="1"/>
</dbReference>
<dbReference type="SUPFAM" id="SSF50800">
    <property type="entry name" value="PK beta-barrel domain-like"/>
    <property type="match status" value="1"/>
</dbReference>
<name>A0AAN8I1F2_9EURO</name>
<dbReference type="Pfam" id="PF03476">
    <property type="entry name" value="MOSC_N"/>
    <property type="match status" value="1"/>
</dbReference>
<dbReference type="GO" id="GO:0003824">
    <property type="term" value="F:catalytic activity"/>
    <property type="evidence" value="ECO:0007669"/>
    <property type="project" value="InterPro"/>
</dbReference>
<dbReference type="Pfam" id="PF03473">
    <property type="entry name" value="MOSC"/>
    <property type="match status" value="1"/>
</dbReference>